<sequence>MKMTVLRILTDHNPPPSLSEFIDGKSAEQSTHSNTKCFIMANNLIDCNTFFIDSNVYLHIGLDPELLFNCVVCITSNSQCVKMSVELFQSINTLLNNVNCRLPSHLLLKEFKLISIEEFNGVNILSIKCLQQDQNVQLIKKNVKKILQLSDAMEEVIQMKNMYVRSASLLQACKISMFLGKQMPLPKDTKISGVEDYLEHIDVKKLKERISVQGTCLIADLKIKALKQLARGWLSSSPETEAEILTSA</sequence>
<accession>A0A6G0SUP4</accession>
<name>A0A6G0SUP4_APHGL</name>
<dbReference type="OrthoDB" id="6591312at2759"/>
<evidence type="ECO:0000313" key="2">
    <source>
        <dbReference type="Proteomes" id="UP000475862"/>
    </source>
</evidence>
<evidence type="ECO:0000313" key="1">
    <source>
        <dbReference type="EMBL" id="KAE9522110.1"/>
    </source>
</evidence>
<proteinExistence type="predicted"/>
<protein>
    <submittedName>
        <fullName evidence="1">Uncharacterized protein</fullName>
    </submittedName>
</protein>
<dbReference type="EMBL" id="VYZN01001605">
    <property type="protein sequence ID" value="KAE9522110.1"/>
    <property type="molecule type" value="Genomic_DNA"/>
</dbReference>
<comment type="caution">
    <text evidence="1">The sequence shown here is derived from an EMBL/GenBank/DDBJ whole genome shotgun (WGS) entry which is preliminary data.</text>
</comment>
<organism evidence="1 2">
    <name type="scientific">Aphis glycines</name>
    <name type="common">Soybean aphid</name>
    <dbReference type="NCBI Taxonomy" id="307491"/>
    <lineage>
        <taxon>Eukaryota</taxon>
        <taxon>Metazoa</taxon>
        <taxon>Ecdysozoa</taxon>
        <taxon>Arthropoda</taxon>
        <taxon>Hexapoda</taxon>
        <taxon>Insecta</taxon>
        <taxon>Pterygota</taxon>
        <taxon>Neoptera</taxon>
        <taxon>Paraneoptera</taxon>
        <taxon>Hemiptera</taxon>
        <taxon>Sternorrhyncha</taxon>
        <taxon>Aphidomorpha</taxon>
        <taxon>Aphidoidea</taxon>
        <taxon>Aphididae</taxon>
        <taxon>Aphidini</taxon>
        <taxon>Aphis</taxon>
        <taxon>Aphis</taxon>
    </lineage>
</organism>
<reference evidence="1 2" key="1">
    <citation type="submission" date="2019-08" db="EMBL/GenBank/DDBJ databases">
        <title>The genome of the soybean aphid Biotype 1, its phylome, world population structure and adaptation to the North American continent.</title>
        <authorList>
            <person name="Giordano R."/>
            <person name="Donthu R.K."/>
            <person name="Hernandez A.G."/>
            <person name="Wright C.L."/>
            <person name="Zimin A.V."/>
        </authorList>
    </citation>
    <scope>NUCLEOTIDE SEQUENCE [LARGE SCALE GENOMIC DNA]</scope>
    <source>
        <tissue evidence="1">Whole aphids</tissue>
    </source>
</reference>
<gene>
    <name evidence="1" type="ORF">AGLY_017498</name>
</gene>
<keyword evidence="2" id="KW-1185">Reference proteome</keyword>
<dbReference type="Proteomes" id="UP000475862">
    <property type="component" value="Unassembled WGS sequence"/>
</dbReference>
<dbReference type="AlphaFoldDB" id="A0A6G0SUP4"/>